<dbReference type="SUPFAM" id="SSF55874">
    <property type="entry name" value="ATPase domain of HSP90 chaperone/DNA topoisomerase II/histidine kinase"/>
    <property type="match status" value="1"/>
</dbReference>
<evidence type="ECO:0000256" key="2">
    <source>
        <dbReference type="SAM" id="Phobius"/>
    </source>
</evidence>
<dbReference type="Proteomes" id="UP000321479">
    <property type="component" value="Chromosome"/>
</dbReference>
<evidence type="ECO:0000313" key="5">
    <source>
        <dbReference type="Proteomes" id="UP000321479"/>
    </source>
</evidence>
<feature type="region of interest" description="Disordered" evidence="1">
    <location>
        <begin position="120"/>
        <end position="158"/>
    </location>
</feature>
<feature type="compositionally biased region" description="Pro residues" evidence="1">
    <location>
        <begin position="134"/>
        <end position="151"/>
    </location>
</feature>
<dbReference type="PANTHER" id="PTHR34220">
    <property type="entry name" value="SENSOR HISTIDINE KINASE YPDA"/>
    <property type="match status" value="1"/>
</dbReference>
<dbReference type="RefSeq" id="WP_147029820.1">
    <property type="nucleotide sequence ID" value="NZ_CP042436.1"/>
</dbReference>
<name>A0A5B8US62_9SPHI</name>
<dbReference type="OrthoDB" id="9792992at2"/>
<feature type="transmembrane region" description="Helical" evidence="2">
    <location>
        <begin position="42"/>
        <end position="65"/>
    </location>
</feature>
<feature type="domain" description="Signal transduction histidine kinase internal region" evidence="3">
    <location>
        <begin position="206"/>
        <end position="284"/>
    </location>
</feature>
<protein>
    <recommendedName>
        <fullName evidence="3">Signal transduction histidine kinase internal region domain-containing protein</fullName>
    </recommendedName>
</protein>
<evidence type="ECO:0000313" key="4">
    <source>
        <dbReference type="EMBL" id="QEC61241.1"/>
    </source>
</evidence>
<evidence type="ECO:0000259" key="3">
    <source>
        <dbReference type="Pfam" id="PF06580"/>
    </source>
</evidence>
<proteinExistence type="predicted"/>
<dbReference type="GO" id="GO:0000155">
    <property type="term" value="F:phosphorelay sensor kinase activity"/>
    <property type="evidence" value="ECO:0007669"/>
    <property type="project" value="InterPro"/>
</dbReference>
<dbReference type="InterPro" id="IPR036890">
    <property type="entry name" value="HATPase_C_sf"/>
</dbReference>
<dbReference type="PANTHER" id="PTHR34220:SF7">
    <property type="entry name" value="SENSOR HISTIDINE KINASE YPDA"/>
    <property type="match status" value="1"/>
</dbReference>
<dbReference type="EMBL" id="CP042436">
    <property type="protein sequence ID" value="QEC61241.1"/>
    <property type="molecule type" value="Genomic_DNA"/>
</dbReference>
<gene>
    <name evidence="4" type="ORF">FRZ54_01130</name>
</gene>
<dbReference type="InterPro" id="IPR050640">
    <property type="entry name" value="Bact_2-comp_sensor_kinase"/>
</dbReference>
<feature type="transmembrane region" description="Helical" evidence="2">
    <location>
        <begin position="72"/>
        <end position="89"/>
    </location>
</feature>
<dbReference type="AlphaFoldDB" id="A0A5B8US62"/>
<dbReference type="GO" id="GO:0016020">
    <property type="term" value="C:membrane"/>
    <property type="evidence" value="ECO:0007669"/>
    <property type="project" value="InterPro"/>
</dbReference>
<keyword evidence="2" id="KW-0812">Transmembrane</keyword>
<dbReference type="KEGG" id="mgin:FRZ54_01130"/>
<keyword evidence="5" id="KW-1185">Reference proteome</keyword>
<dbReference type="InterPro" id="IPR010559">
    <property type="entry name" value="Sig_transdc_His_kin_internal"/>
</dbReference>
<evidence type="ECO:0000256" key="1">
    <source>
        <dbReference type="SAM" id="MobiDB-lite"/>
    </source>
</evidence>
<reference evidence="4 5" key="1">
    <citation type="journal article" date="2017" name="Curr. Microbiol.">
        <title>Mucilaginibacter ginsenosidivorans sp. nov., Isolated from Soil of Ginseng Field.</title>
        <authorList>
            <person name="Kim M.M."/>
            <person name="Siddiqi M.Z."/>
            <person name="Im W.T."/>
        </authorList>
    </citation>
    <scope>NUCLEOTIDE SEQUENCE [LARGE SCALE GENOMIC DNA]</scope>
    <source>
        <strain evidence="4 5">Gsoil 3017</strain>
    </source>
</reference>
<keyword evidence="2" id="KW-0472">Membrane</keyword>
<dbReference type="Pfam" id="PF06580">
    <property type="entry name" value="His_kinase"/>
    <property type="match status" value="1"/>
</dbReference>
<keyword evidence="2" id="KW-1133">Transmembrane helix</keyword>
<accession>A0A5B8US62</accession>
<organism evidence="4 5">
    <name type="scientific">Mucilaginibacter ginsenosidivorans</name>
    <dbReference type="NCBI Taxonomy" id="398053"/>
    <lineage>
        <taxon>Bacteria</taxon>
        <taxon>Pseudomonadati</taxon>
        <taxon>Bacteroidota</taxon>
        <taxon>Sphingobacteriia</taxon>
        <taxon>Sphingobacteriales</taxon>
        <taxon>Sphingobacteriaceae</taxon>
        <taxon>Mucilaginibacter</taxon>
    </lineage>
</organism>
<sequence length="392" mass="44847">MLRFRAYLVVVHIAGWLLFMALPLLFINAGEQNSIQSVFSSPYYWLFCITYAFLFYFNAYVLVPLLFLKKRYVTYGIITLVLLSGTYFLQPYDRLLRSNENRPGMAPMHIRSPMRDILRGRAMPPPRREGPGPHGEPPPGYPGSGGPPPDGPMQQSPHYGPYRHIDSISLFLFAMIIALSTAIRIIRQWQLSEQRAVQAESDKTSAELSFLKAQINPHFLFNTLNNIYTLAVMQDENAPESILKLSNIMRYVTDDAMENFVPLQYEVDCINDYIELQRLRLGDKTTIDMKVSGLIEDKVIAPLILMTFIENVFKYGISKHEPSTVSINILGHENGISFYCQNRIFPDKVQTEREGIGLKNVKQRLAYLYPGKHVLNINTENQLYTVNLILQA</sequence>
<feature type="transmembrane region" description="Helical" evidence="2">
    <location>
        <begin position="168"/>
        <end position="186"/>
    </location>
</feature>
<feature type="transmembrane region" description="Helical" evidence="2">
    <location>
        <begin position="7"/>
        <end position="30"/>
    </location>
</feature>